<evidence type="ECO:0000256" key="1">
    <source>
        <dbReference type="SAM" id="MobiDB-lite"/>
    </source>
</evidence>
<feature type="compositionally biased region" description="Basic and acidic residues" evidence="1">
    <location>
        <begin position="43"/>
        <end position="52"/>
    </location>
</feature>
<organism evidence="2 3">
    <name type="scientific">Trematosphaeria pertusa</name>
    <dbReference type="NCBI Taxonomy" id="390896"/>
    <lineage>
        <taxon>Eukaryota</taxon>
        <taxon>Fungi</taxon>
        <taxon>Dikarya</taxon>
        <taxon>Ascomycota</taxon>
        <taxon>Pezizomycotina</taxon>
        <taxon>Dothideomycetes</taxon>
        <taxon>Pleosporomycetidae</taxon>
        <taxon>Pleosporales</taxon>
        <taxon>Massarineae</taxon>
        <taxon>Trematosphaeriaceae</taxon>
        <taxon>Trematosphaeria</taxon>
    </lineage>
</organism>
<dbReference type="RefSeq" id="XP_033688505.1">
    <property type="nucleotide sequence ID" value="XM_033832833.1"/>
</dbReference>
<name>A0A6A6ISM9_9PLEO</name>
<evidence type="ECO:0000313" key="3">
    <source>
        <dbReference type="Proteomes" id="UP000800094"/>
    </source>
</evidence>
<accession>A0A6A6ISM9</accession>
<dbReference type="EMBL" id="ML987191">
    <property type="protein sequence ID" value="KAF2253501.1"/>
    <property type="molecule type" value="Genomic_DNA"/>
</dbReference>
<dbReference type="GeneID" id="54586163"/>
<feature type="region of interest" description="Disordered" evidence="1">
    <location>
        <begin position="43"/>
        <end position="103"/>
    </location>
</feature>
<evidence type="ECO:0000313" key="2">
    <source>
        <dbReference type="EMBL" id="KAF2253501.1"/>
    </source>
</evidence>
<dbReference type="AlphaFoldDB" id="A0A6A6ISM9"/>
<keyword evidence="3" id="KW-1185">Reference proteome</keyword>
<reference evidence="2" key="1">
    <citation type="journal article" date="2020" name="Stud. Mycol.">
        <title>101 Dothideomycetes genomes: a test case for predicting lifestyles and emergence of pathogens.</title>
        <authorList>
            <person name="Haridas S."/>
            <person name="Albert R."/>
            <person name="Binder M."/>
            <person name="Bloem J."/>
            <person name="Labutti K."/>
            <person name="Salamov A."/>
            <person name="Andreopoulos B."/>
            <person name="Baker S."/>
            <person name="Barry K."/>
            <person name="Bills G."/>
            <person name="Bluhm B."/>
            <person name="Cannon C."/>
            <person name="Castanera R."/>
            <person name="Culley D."/>
            <person name="Daum C."/>
            <person name="Ezra D."/>
            <person name="Gonzalez J."/>
            <person name="Henrissat B."/>
            <person name="Kuo A."/>
            <person name="Liang C."/>
            <person name="Lipzen A."/>
            <person name="Lutzoni F."/>
            <person name="Magnuson J."/>
            <person name="Mondo S."/>
            <person name="Nolan M."/>
            <person name="Ohm R."/>
            <person name="Pangilinan J."/>
            <person name="Park H.-J."/>
            <person name="Ramirez L."/>
            <person name="Alfaro M."/>
            <person name="Sun H."/>
            <person name="Tritt A."/>
            <person name="Yoshinaga Y."/>
            <person name="Zwiers L.-H."/>
            <person name="Turgeon B."/>
            <person name="Goodwin S."/>
            <person name="Spatafora J."/>
            <person name="Crous P."/>
            <person name="Grigoriev I."/>
        </authorList>
    </citation>
    <scope>NUCLEOTIDE SEQUENCE</scope>
    <source>
        <strain evidence="2">CBS 122368</strain>
    </source>
</reference>
<sequence length="103" mass="11261">MLPAGLEPPHILASGLSPQRWPLTGRLHSYLRSFTKRLTIEERCQRGEDGDFSRQASGDEDKDEGVSQPARFLARSATPDESSGAPESVASSGESEPEDEDFE</sequence>
<proteinExistence type="predicted"/>
<protein>
    <submittedName>
        <fullName evidence="2">Uncharacterized protein</fullName>
    </submittedName>
</protein>
<gene>
    <name evidence="2" type="ORF">BU26DRAFT_560796</name>
</gene>
<dbReference type="Proteomes" id="UP000800094">
    <property type="component" value="Unassembled WGS sequence"/>
</dbReference>